<feature type="transmembrane region" description="Helical" evidence="1">
    <location>
        <begin position="141"/>
        <end position="159"/>
    </location>
</feature>
<dbReference type="PRINTS" id="PR00111">
    <property type="entry name" value="ABHYDROLASE"/>
</dbReference>
<accession>A0A930VGP7</accession>
<feature type="transmembrane region" description="Helical" evidence="1">
    <location>
        <begin position="53"/>
        <end position="73"/>
    </location>
</feature>
<dbReference type="PANTHER" id="PTHR43433">
    <property type="entry name" value="HYDROLASE, ALPHA/BETA FOLD FAMILY PROTEIN"/>
    <property type="match status" value="1"/>
</dbReference>
<dbReference type="GO" id="GO:0016787">
    <property type="term" value="F:hydrolase activity"/>
    <property type="evidence" value="ECO:0007669"/>
    <property type="project" value="UniProtKB-KW"/>
</dbReference>
<feature type="transmembrane region" description="Helical" evidence="1">
    <location>
        <begin position="26"/>
        <end position="47"/>
    </location>
</feature>
<comment type="caution">
    <text evidence="3">The sequence shown here is derived from an EMBL/GenBank/DDBJ whole genome shotgun (WGS) entry which is preliminary data.</text>
</comment>
<keyword evidence="1" id="KW-1133">Transmembrane helix</keyword>
<keyword evidence="1" id="KW-0812">Transmembrane</keyword>
<dbReference type="InterPro" id="IPR029058">
    <property type="entry name" value="AB_hydrolase_fold"/>
</dbReference>
<reference evidence="3" key="1">
    <citation type="submission" date="2020-11" db="EMBL/GenBank/DDBJ databases">
        <title>Nocardioides sp. nov., isolated from Soil of Cynanchum wilfordii Hemsley rhizosphere.</title>
        <authorList>
            <person name="Lee J.-S."/>
            <person name="Suh M.K."/>
            <person name="Kim J.-S."/>
        </authorList>
    </citation>
    <scope>NUCLEOTIDE SEQUENCE</scope>
    <source>
        <strain evidence="3">KCTC 19275</strain>
    </source>
</reference>
<dbReference type="InterPro" id="IPR000073">
    <property type="entry name" value="AB_hydrolase_1"/>
</dbReference>
<gene>
    <name evidence="3" type="ORF">ISU07_15055</name>
</gene>
<keyword evidence="4" id="KW-1185">Reference proteome</keyword>
<sequence>MTVHLHPSRHTTASVDRRTGSWSPTWVVLGSLVVGAVSALVLTLVAFPGATEAVVTGSMLFGFGVGWGALALISTRRTSRPQRWARVPAIAMAVTGAGLVTFSPGDRGLSLLTWVWPPMMVALVGWMFVQARRSLPARPRWLLMPVFVTLAAVAVGALVQHVASPQVLRDHPAPGRTFTVGDHRLHIDCRGTGGPTVVLFNGLGEFSASWARITDRVSDTARVCAYDRAGQGWSDDVAEPQDGLEAAADLHALLAAAGEHGPYVLVGHSIGGPYAMTYAARYPQDVAGMVLLDSSSPRQFDEMPAYPLQYALMKRGLSLLPTLARIGLGRVTTAVSHVPGPAGDQIDAIESTVRAKRNGRDELAAIPDVFEQAQALTTLAGRPLAVVTASENLSTQGWPAAQDRLAALSSDSVHSVARASHAGMLEDPVGAEASTTAITAVVHAVATGAPVATS</sequence>
<name>A0A930VGP7_9ACTN</name>
<proteinExistence type="predicted"/>
<dbReference type="InterPro" id="IPR050471">
    <property type="entry name" value="AB_hydrolase"/>
</dbReference>
<feature type="domain" description="AB hydrolase-1" evidence="2">
    <location>
        <begin position="195"/>
        <end position="298"/>
    </location>
</feature>
<dbReference type="Gene3D" id="3.40.50.1820">
    <property type="entry name" value="alpha/beta hydrolase"/>
    <property type="match status" value="1"/>
</dbReference>
<organism evidence="3 4">
    <name type="scientific">Nocardioides islandensis</name>
    <dbReference type="NCBI Taxonomy" id="433663"/>
    <lineage>
        <taxon>Bacteria</taxon>
        <taxon>Bacillati</taxon>
        <taxon>Actinomycetota</taxon>
        <taxon>Actinomycetes</taxon>
        <taxon>Propionibacteriales</taxon>
        <taxon>Nocardioidaceae</taxon>
        <taxon>Nocardioides</taxon>
    </lineage>
</organism>
<evidence type="ECO:0000313" key="4">
    <source>
        <dbReference type="Proteomes" id="UP000640489"/>
    </source>
</evidence>
<dbReference type="PANTHER" id="PTHR43433:SF5">
    <property type="entry name" value="AB HYDROLASE-1 DOMAIN-CONTAINING PROTEIN"/>
    <property type="match status" value="1"/>
</dbReference>
<feature type="transmembrane region" description="Helical" evidence="1">
    <location>
        <begin position="85"/>
        <end position="105"/>
    </location>
</feature>
<dbReference type="SUPFAM" id="SSF53474">
    <property type="entry name" value="alpha/beta-Hydrolases"/>
    <property type="match status" value="1"/>
</dbReference>
<evidence type="ECO:0000259" key="2">
    <source>
        <dbReference type="Pfam" id="PF00561"/>
    </source>
</evidence>
<keyword evidence="3" id="KW-0378">Hydrolase</keyword>
<dbReference type="AlphaFoldDB" id="A0A930VGP7"/>
<protein>
    <submittedName>
        <fullName evidence="3">Alpha/beta hydrolase</fullName>
    </submittedName>
</protein>
<dbReference type="Proteomes" id="UP000640489">
    <property type="component" value="Unassembled WGS sequence"/>
</dbReference>
<dbReference type="EMBL" id="JADKPN010000009">
    <property type="protein sequence ID" value="MBF4764450.1"/>
    <property type="molecule type" value="Genomic_DNA"/>
</dbReference>
<dbReference type="RefSeq" id="WP_194707639.1">
    <property type="nucleotide sequence ID" value="NZ_JADKPN010000009.1"/>
</dbReference>
<evidence type="ECO:0000256" key="1">
    <source>
        <dbReference type="SAM" id="Phobius"/>
    </source>
</evidence>
<keyword evidence="1" id="KW-0472">Membrane</keyword>
<dbReference type="Pfam" id="PF00561">
    <property type="entry name" value="Abhydrolase_1"/>
    <property type="match status" value="1"/>
</dbReference>
<evidence type="ECO:0000313" key="3">
    <source>
        <dbReference type="EMBL" id="MBF4764450.1"/>
    </source>
</evidence>
<feature type="transmembrane region" description="Helical" evidence="1">
    <location>
        <begin position="111"/>
        <end position="129"/>
    </location>
</feature>